<dbReference type="Proteomes" id="UP000030700">
    <property type="component" value="Unassembled WGS sequence"/>
</dbReference>
<dbReference type="STRING" id="1499966.U14_03094"/>
<dbReference type="HOGENOM" id="CLU_050673_0_0_0"/>
<evidence type="ECO:0000313" key="1">
    <source>
        <dbReference type="EMBL" id="GAK51848.1"/>
    </source>
</evidence>
<keyword evidence="2" id="KW-1185">Reference proteome</keyword>
<protein>
    <submittedName>
        <fullName evidence="1">Uncharacterized protein</fullName>
    </submittedName>
</protein>
<dbReference type="EMBL" id="DF820457">
    <property type="protein sequence ID" value="GAK51848.1"/>
    <property type="molecule type" value="Genomic_DNA"/>
</dbReference>
<organism evidence="1">
    <name type="scientific">Candidatus Moduliflexus flocculans</name>
    <dbReference type="NCBI Taxonomy" id="1499966"/>
    <lineage>
        <taxon>Bacteria</taxon>
        <taxon>Candidatus Moduliflexota</taxon>
        <taxon>Candidatus Moduliflexia</taxon>
        <taxon>Candidatus Moduliflexales</taxon>
        <taxon>Candidatus Moduliflexaceae</taxon>
    </lineage>
</organism>
<reference evidence="1" key="1">
    <citation type="journal article" date="2015" name="PeerJ">
        <title>First genomic representation of candidate bacterial phylum KSB3 points to enhanced environmental sensing as a trigger of wastewater bulking.</title>
        <authorList>
            <person name="Sekiguchi Y."/>
            <person name="Ohashi A."/>
            <person name="Parks D.H."/>
            <person name="Yamauchi T."/>
            <person name="Tyson G.W."/>
            <person name="Hugenholtz P."/>
        </authorList>
    </citation>
    <scope>NUCLEOTIDE SEQUENCE [LARGE SCALE GENOMIC DNA]</scope>
</reference>
<dbReference type="AlphaFoldDB" id="A0A081BN82"/>
<accession>A0A081BN82</accession>
<evidence type="ECO:0000313" key="2">
    <source>
        <dbReference type="Proteomes" id="UP000030700"/>
    </source>
</evidence>
<sequence length="297" mass="32916">MSNVKPFYEVVDELPTDSLTVKTLRALDFVAPGQWENVVGFTNTIRKVSGENDERLVQKIGERAIALFNDKSQGYQRALWLYQTVDSVDSTLAKLALANKVGEKIWLLSFLNKLTPAADTTQTVDVSLKLVAEVACFCLVNGIPGDSVGDFVRSLADYSGEAMMRMAALLAIDGLVPLGPDFIGKVTERLGSMQPKELEKNKMFQQINEYIPGGDSSQKLGFITKSFNAVSGWMGDFMRGHEMTVEKVLSGLSRFVELSDSKLDYVAAFLDMTTNYYEHTGTQTIARRLIERAVNEI</sequence>
<proteinExistence type="predicted"/>
<name>A0A081BN82_9BACT</name>
<gene>
    <name evidence="1" type="ORF">U14_03094</name>
</gene>